<dbReference type="InterPro" id="IPR036034">
    <property type="entry name" value="PDZ_sf"/>
</dbReference>
<dbReference type="FunFam" id="2.30.42.10:FF:000122">
    <property type="entry name" value="Pro-interleukin-16"/>
    <property type="match status" value="1"/>
</dbReference>
<feature type="region of interest" description="Disordered" evidence="1">
    <location>
        <begin position="793"/>
        <end position="935"/>
    </location>
</feature>
<dbReference type="Proteomes" id="UP000823561">
    <property type="component" value="Chromosome 13"/>
</dbReference>
<protein>
    <recommendedName>
        <fullName evidence="2">PDZ domain-containing protein</fullName>
    </recommendedName>
</protein>
<keyword evidence="4" id="KW-1185">Reference proteome</keyword>
<dbReference type="PANTHER" id="PTHR48484:SF1">
    <property type="entry name" value="DENTIN SIALOPHOSPHOPROTEIN"/>
    <property type="match status" value="1"/>
</dbReference>
<dbReference type="GO" id="GO:0005125">
    <property type="term" value="F:cytokine activity"/>
    <property type="evidence" value="ECO:0007669"/>
    <property type="project" value="InterPro"/>
</dbReference>
<comment type="caution">
    <text evidence="3">The sequence shown here is derived from an EMBL/GenBank/DDBJ whole genome shotgun (WGS) entry which is preliminary data.</text>
</comment>
<dbReference type="CDD" id="cd06762">
    <property type="entry name" value="PDZ6_PDZD2-PDZ3_hPro-IL-16-like"/>
    <property type="match status" value="1"/>
</dbReference>
<feature type="compositionally biased region" description="Low complexity" evidence="1">
    <location>
        <begin position="25"/>
        <end position="48"/>
    </location>
</feature>
<dbReference type="AlphaFoldDB" id="A0AAV6G6X2"/>
<evidence type="ECO:0000259" key="2">
    <source>
        <dbReference type="PROSITE" id="PS50106"/>
    </source>
</evidence>
<organism evidence="3 4">
    <name type="scientific">Alosa alosa</name>
    <name type="common">allis shad</name>
    <dbReference type="NCBI Taxonomy" id="278164"/>
    <lineage>
        <taxon>Eukaryota</taxon>
        <taxon>Metazoa</taxon>
        <taxon>Chordata</taxon>
        <taxon>Craniata</taxon>
        <taxon>Vertebrata</taxon>
        <taxon>Euteleostomi</taxon>
        <taxon>Actinopterygii</taxon>
        <taxon>Neopterygii</taxon>
        <taxon>Teleostei</taxon>
        <taxon>Clupei</taxon>
        <taxon>Clupeiformes</taxon>
        <taxon>Clupeoidei</taxon>
        <taxon>Clupeidae</taxon>
        <taxon>Alosa</taxon>
    </lineage>
</organism>
<dbReference type="Gene3D" id="2.30.42.10">
    <property type="match status" value="3"/>
</dbReference>
<feature type="compositionally biased region" description="Polar residues" evidence="1">
    <location>
        <begin position="372"/>
        <end position="389"/>
    </location>
</feature>
<feature type="region of interest" description="Disordered" evidence="1">
    <location>
        <begin position="463"/>
        <end position="629"/>
    </location>
</feature>
<name>A0AAV6G6X2_9TELE</name>
<dbReference type="SMART" id="SM00228">
    <property type="entry name" value="PDZ"/>
    <property type="match status" value="2"/>
</dbReference>
<feature type="region of interest" description="Disordered" evidence="1">
    <location>
        <begin position="280"/>
        <end position="324"/>
    </location>
</feature>
<accession>A0AAV6G6X2</accession>
<feature type="compositionally biased region" description="Basic and acidic residues" evidence="1">
    <location>
        <begin position="727"/>
        <end position="742"/>
    </location>
</feature>
<feature type="region of interest" description="Disordered" evidence="1">
    <location>
        <begin position="705"/>
        <end position="742"/>
    </location>
</feature>
<feature type="compositionally biased region" description="Acidic residues" evidence="1">
    <location>
        <begin position="907"/>
        <end position="916"/>
    </location>
</feature>
<feature type="compositionally biased region" description="Basic and acidic residues" evidence="1">
    <location>
        <begin position="204"/>
        <end position="220"/>
    </location>
</feature>
<feature type="region of interest" description="Disordered" evidence="1">
    <location>
        <begin position="1"/>
        <end position="220"/>
    </location>
</feature>
<feature type="region of interest" description="Disordered" evidence="1">
    <location>
        <begin position="338"/>
        <end position="429"/>
    </location>
</feature>
<feature type="compositionally biased region" description="Basic and acidic residues" evidence="1">
    <location>
        <begin position="164"/>
        <end position="190"/>
    </location>
</feature>
<reference evidence="3" key="1">
    <citation type="submission" date="2020-10" db="EMBL/GenBank/DDBJ databases">
        <title>Chromosome-scale genome assembly of the Allis shad, Alosa alosa.</title>
        <authorList>
            <person name="Margot Z."/>
            <person name="Christophe K."/>
            <person name="Cabau C."/>
            <person name="Louis A."/>
            <person name="Berthelot C."/>
            <person name="Parey E."/>
            <person name="Roest Crollius H."/>
            <person name="Montfort J."/>
            <person name="Robinson-Rechavi M."/>
            <person name="Bucao C."/>
            <person name="Bouchez O."/>
            <person name="Gislard M."/>
            <person name="Lluch J."/>
            <person name="Milhes M."/>
            <person name="Lampietro C."/>
            <person name="Lopez Roques C."/>
            <person name="Donnadieu C."/>
            <person name="Braasch I."/>
            <person name="Desvignes T."/>
            <person name="Postlethwait J."/>
            <person name="Bobe J."/>
            <person name="Guiguen Y."/>
        </authorList>
    </citation>
    <scope>NUCLEOTIDE SEQUENCE</scope>
    <source>
        <strain evidence="3">M-15738</strain>
        <tissue evidence="3">Blood</tissue>
    </source>
</reference>
<feature type="compositionally biased region" description="Polar residues" evidence="1">
    <location>
        <begin position="129"/>
        <end position="138"/>
    </location>
</feature>
<dbReference type="GO" id="GO:0050930">
    <property type="term" value="P:induction of positive chemotaxis"/>
    <property type="evidence" value="ECO:0007669"/>
    <property type="project" value="InterPro"/>
</dbReference>
<dbReference type="InterPro" id="IPR055287">
    <property type="entry name" value="IL-16-like"/>
</dbReference>
<gene>
    <name evidence="3" type="ORF">AALO_G00173320</name>
</gene>
<dbReference type="EMBL" id="JADWDJ010000013">
    <property type="protein sequence ID" value="KAG5270878.1"/>
    <property type="molecule type" value="Genomic_DNA"/>
</dbReference>
<dbReference type="SUPFAM" id="SSF50156">
    <property type="entry name" value="PDZ domain-like"/>
    <property type="match status" value="2"/>
</dbReference>
<feature type="compositionally biased region" description="Polar residues" evidence="1">
    <location>
        <begin position="616"/>
        <end position="628"/>
    </location>
</feature>
<feature type="compositionally biased region" description="Polar residues" evidence="1">
    <location>
        <begin position="10"/>
        <end position="21"/>
    </location>
</feature>
<feature type="compositionally biased region" description="Polar residues" evidence="1">
    <location>
        <begin position="304"/>
        <end position="324"/>
    </location>
</feature>
<feature type="domain" description="PDZ" evidence="2">
    <location>
        <begin position="1019"/>
        <end position="1102"/>
    </location>
</feature>
<proteinExistence type="predicted"/>
<evidence type="ECO:0000313" key="4">
    <source>
        <dbReference type="Proteomes" id="UP000823561"/>
    </source>
</evidence>
<feature type="compositionally biased region" description="Basic and acidic residues" evidence="1">
    <location>
        <begin position="657"/>
        <end position="691"/>
    </location>
</feature>
<feature type="compositionally biased region" description="Basic and acidic residues" evidence="1">
    <location>
        <begin position="464"/>
        <end position="477"/>
    </location>
</feature>
<dbReference type="InterPro" id="IPR001478">
    <property type="entry name" value="PDZ"/>
</dbReference>
<feature type="region of interest" description="Disordered" evidence="1">
    <location>
        <begin position="647"/>
        <end position="691"/>
    </location>
</feature>
<dbReference type="PROSITE" id="PS50106">
    <property type="entry name" value="PDZ"/>
    <property type="match status" value="2"/>
</dbReference>
<feature type="compositionally biased region" description="Basic and acidic residues" evidence="1">
    <location>
        <begin position="76"/>
        <end position="90"/>
    </location>
</feature>
<dbReference type="PANTHER" id="PTHR48484">
    <property type="entry name" value="PRO-INTERLEUKIN-16"/>
    <property type="match status" value="1"/>
</dbReference>
<feature type="domain" description="PDZ" evidence="2">
    <location>
        <begin position="1171"/>
        <end position="1253"/>
    </location>
</feature>
<dbReference type="Pfam" id="PF00595">
    <property type="entry name" value="PDZ"/>
    <property type="match status" value="2"/>
</dbReference>
<feature type="compositionally biased region" description="Basic and acidic residues" evidence="1">
    <location>
        <begin position="493"/>
        <end position="545"/>
    </location>
</feature>
<dbReference type="GO" id="GO:0030595">
    <property type="term" value="P:leukocyte chemotaxis"/>
    <property type="evidence" value="ECO:0007669"/>
    <property type="project" value="TreeGrafter"/>
</dbReference>
<feature type="compositionally biased region" description="Polar residues" evidence="1">
    <location>
        <begin position="579"/>
        <end position="591"/>
    </location>
</feature>
<feature type="compositionally biased region" description="Polar residues" evidence="1">
    <location>
        <begin position="55"/>
        <end position="64"/>
    </location>
</feature>
<evidence type="ECO:0000313" key="3">
    <source>
        <dbReference type="EMBL" id="KAG5270878.1"/>
    </source>
</evidence>
<sequence length="1257" mass="136114">MSVPVRSAVMNPNTLPKSSGARSGALSAESRSDSAAAPSASRPAQGSATVRFTVRSANSRSNLGLRTASLRSARHAFQEEASRMEREEIKGVSAGPQPYVPAGNRTDGDRGRGPNRVKFTPDTKVTADTGATQSSTASDAKPRFSTDDTDAPGKACSPLGSARGRTEWRKESMQSRSKSLDWRGRVDDGGRAGIQNLSTGAAARRAESLERREVENSSLDRKASYKDYGEAGSVSSHIQAYSAGRGSEKALPTLGERVTGTSSLRLNRVVSTLDRAGGERSLPLRLRPQDSLKSPVEGRPPWRQLSQEDSGLGGSKSNEVTGNQTILDRIERLYGMSGSDDAKAKRHSAPVGDWLDNLPSDLTPGQRKLSSDIGSPSYTLHSPRSPTSHNVEKGGTFPRRFSPGDDNFSRRDTLPSLSTSVAPVASRYRERSIERKTLPPEVGLYTKSLDRARSRLSATAQLKHLRETETPSKEFSKETVSSHLKSSGVVKESSLKEEQSKVTMDKDVAGWKAKESVTANRGDESRCKFGKSDCLDKLSRTKDSQETLAMASKTSESNVGKIPKKEYSSDKGFAIPPNAQASPTKQSINSTVDEDVFDTRVKSVNGPIGKQDAKKGQSNNPSMDSVRNTIHKFEALAQKTRTAPQFLKSRRFFSVPEHPKDRGGLKKSESDHALARRTQESMRGNPHDKAWTMRSISVDEIGLNQDNSDKFEMGLKGGIQKPSSKGTDPKSHGSKDVDETDSRALFAIRNTVTVQDCVKRSSKPEHTLFPYHQNNHNNNSNRRAVFEQNDLETPGSFSKVSDASEDDADKTPTNSPVSLPLFPSFNGYDPTPFKPPTPTNSDIHPPSDADSEPPTPTNSVHSTRGPLLIRHGPPGLTSCPPLDRLTLLDKGGGSGPFSPSVARWSSDEEEDDDDDDGTQRDSDSDSGESSVTITSNMSRRSFSVSLAELCNFGGVDYSPLDDSEDDADDWPSGRSASLSSDISAVSCVTLLDNEELDSLLQDVRNLGDDALQNYDDVQVVVLHKEVGTGLGFTVAGGIDQNKPVTVHKVFSHGVAGQEGSIQEGDLVLSINGTTLQSSGHWEALRTLRKARGRGMAVVVLQRARVGHSPQKRTNPEKGTLITDVGESGRQLRVTLKKRSSDLGFSLEGGVGSSQGDRPLIVQKLFQGRQLRVTLKKRSSDLGFSLEGGVGSSQGDRPLIVQKLFQGGPVEDVRPGDEILEIEGHSMTGLMRLEAWQLIKKLPIGTVELLLRRPSKPH</sequence>
<evidence type="ECO:0000256" key="1">
    <source>
        <dbReference type="SAM" id="MobiDB-lite"/>
    </source>
</evidence>
<dbReference type="GO" id="GO:0042609">
    <property type="term" value="F:CD4 receptor binding"/>
    <property type="evidence" value="ECO:0007669"/>
    <property type="project" value="TreeGrafter"/>
</dbReference>